<reference evidence="2 3" key="1">
    <citation type="journal article" date="2020" name="Nat. Food">
        <title>A phased Vanilla planifolia genome enables genetic improvement of flavour and production.</title>
        <authorList>
            <person name="Hasing T."/>
            <person name="Tang H."/>
            <person name="Brym M."/>
            <person name="Khazi F."/>
            <person name="Huang T."/>
            <person name="Chambers A.H."/>
        </authorList>
    </citation>
    <scope>NUCLEOTIDE SEQUENCE [LARGE SCALE GENOMIC DNA]</scope>
    <source>
        <tissue evidence="2">Leaf</tissue>
    </source>
</reference>
<sequence>MAPTKSSSLYCFVFSTSTERGCPSLSPSAQVEGTPKAAPSYRGGEGDVRVSLRPPHCQEEYVAEETEKHFSIKDGEEDERHWRDILPPRQRGRRTGVSSTSGLRLHGEKPWMGRFRGAVACLSLAAKMEKRESLFF</sequence>
<feature type="compositionally biased region" description="Basic and acidic residues" evidence="1">
    <location>
        <begin position="65"/>
        <end position="86"/>
    </location>
</feature>
<feature type="compositionally biased region" description="Polar residues" evidence="1">
    <location>
        <begin position="18"/>
        <end position="31"/>
    </location>
</feature>
<dbReference type="Proteomes" id="UP000636800">
    <property type="component" value="Chromosome 1"/>
</dbReference>
<evidence type="ECO:0000313" key="3">
    <source>
        <dbReference type="Proteomes" id="UP000636800"/>
    </source>
</evidence>
<dbReference type="EMBL" id="JADCNL010000001">
    <property type="protein sequence ID" value="KAG0495538.1"/>
    <property type="molecule type" value="Genomic_DNA"/>
</dbReference>
<evidence type="ECO:0000313" key="2">
    <source>
        <dbReference type="EMBL" id="KAG0495538.1"/>
    </source>
</evidence>
<feature type="region of interest" description="Disordered" evidence="1">
    <location>
        <begin position="18"/>
        <end position="49"/>
    </location>
</feature>
<name>A0A835RRQ3_VANPL</name>
<comment type="caution">
    <text evidence="2">The sequence shown here is derived from an EMBL/GenBank/DDBJ whole genome shotgun (WGS) entry which is preliminary data.</text>
</comment>
<gene>
    <name evidence="2" type="ORF">HPP92_000229</name>
</gene>
<feature type="region of interest" description="Disordered" evidence="1">
    <location>
        <begin position="64"/>
        <end position="105"/>
    </location>
</feature>
<organism evidence="2 3">
    <name type="scientific">Vanilla planifolia</name>
    <name type="common">Vanilla</name>
    <dbReference type="NCBI Taxonomy" id="51239"/>
    <lineage>
        <taxon>Eukaryota</taxon>
        <taxon>Viridiplantae</taxon>
        <taxon>Streptophyta</taxon>
        <taxon>Embryophyta</taxon>
        <taxon>Tracheophyta</taxon>
        <taxon>Spermatophyta</taxon>
        <taxon>Magnoliopsida</taxon>
        <taxon>Liliopsida</taxon>
        <taxon>Asparagales</taxon>
        <taxon>Orchidaceae</taxon>
        <taxon>Vanilloideae</taxon>
        <taxon>Vanilleae</taxon>
        <taxon>Vanilla</taxon>
    </lineage>
</organism>
<keyword evidence="3" id="KW-1185">Reference proteome</keyword>
<accession>A0A835RRQ3</accession>
<proteinExistence type="predicted"/>
<protein>
    <submittedName>
        <fullName evidence="2">Uncharacterized protein</fullName>
    </submittedName>
</protein>
<dbReference type="AlphaFoldDB" id="A0A835RRQ3"/>
<evidence type="ECO:0000256" key="1">
    <source>
        <dbReference type="SAM" id="MobiDB-lite"/>
    </source>
</evidence>